<comment type="similarity">
    <text evidence="1">Belongs to the PhzF family.</text>
</comment>
<dbReference type="Gene3D" id="3.40.630.30">
    <property type="match status" value="1"/>
</dbReference>
<organism evidence="4 5">
    <name type="scientific">Pythium insidiosum</name>
    <name type="common">Pythiosis disease agent</name>
    <dbReference type="NCBI Taxonomy" id="114742"/>
    <lineage>
        <taxon>Eukaryota</taxon>
        <taxon>Sar</taxon>
        <taxon>Stramenopiles</taxon>
        <taxon>Oomycota</taxon>
        <taxon>Peronosporomycetes</taxon>
        <taxon>Pythiales</taxon>
        <taxon>Pythiaceae</taxon>
        <taxon>Pythium</taxon>
    </lineage>
</organism>
<dbReference type="Pfam" id="PF02567">
    <property type="entry name" value="PhzC-PhzF"/>
    <property type="match status" value="1"/>
</dbReference>
<evidence type="ECO:0000313" key="5">
    <source>
        <dbReference type="Proteomes" id="UP001209570"/>
    </source>
</evidence>
<proteinExistence type="inferred from homology"/>
<dbReference type="PANTHER" id="PTHR13774:SF17">
    <property type="entry name" value="PHENAZINE BIOSYNTHESIS-LIKE DOMAIN-CONTAINING PROTEIN"/>
    <property type="match status" value="1"/>
</dbReference>
<dbReference type="SUPFAM" id="SSF54506">
    <property type="entry name" value="Diaminopimelate epimerase-like"/>
    <property type="match status" value="1"/>
</dbReference>
<dbReference type="NCBIfam" id="TIGR00654">
    <property type="entry name" value="PhzF_family"/>
    <property type="match status" value="1"/>
</dbReference>
<protein>
    <recommendedName>
        <fullName evidence="3">N-acetyltransferase domain-containing protein</fullName>
    </recommendedName>
</protein>
<dbReference type="InterPro" id="IPR016181">
    <property type="entry name" value="Acyl_CoA_acyltransferase"/>
</dbReference>
<dbReference type="CDD" id="cd04301">
    <property type="entry name" value="NAT_SF"/>
    <property type="match status" value="1"/>
</dbReference>
<dbReference type="Proteomes" id="UP001209570">
    <property type="component" value="Unassembled WGS sequence"/>
</dbReference>
<feature type="domain" description="N-acetyltransferase" evidence="3">
    <location>
        <begin position="3"/>
        <end position="166"/>
    </location>
</feature>
<dbReference type="InterPro" id="IPR003719">
    <property type="entry name" value="Phenazine_PhzF-like"/>
</dbReference>
<dbReference type="EMBL" id="JAKCXM010000226">
    <property type="protein sequence ID" value="KAJ0398143.1"/>
    <property type="molecule type" value="Genomic_DNA"/>
</dbReference>
<reference evidence="4" key="1">
    <citation type="submission" date="2021-12" db="EMBL/GenBank/DDBJ databases">
        <title>Prjna785345.</title>
        <authorList>
            <person name="Rujirawat T."/>
            <person name="Krajaejun T."/>
        </authorList>
    </citation>
    <scope>NUCLEOTIDE SEQUENCE</scope>
    <source>
        <strain evidence="4">Pi057C3</strain>
    </source>
</reference>
<evidence type="ECO:0000313" key="4">
    <source>
        <dbReference type="EMBL" id="KAJ0398143.1"/>
    </source>
</evidence>
<evidence type="ECO:0000259" key="3">
    <source>
        <dbReference type="PROSITE" id="PS51186"/>
    </source>
</evidence>
<dbReference type="Gene3D" id="3.10.310.10">
    <property type="entry name" value="Diaminopimelate Epimerase, Chain A, domain 1"/>
    <property type="match status" value="2"/>
</dbReference>
<dbReference type="PANTHER" id="PTHR13774">
    <property type="entry name" value="PHENAZINE BIOSYNTHESIS PROTEIN"/>
    <property type="match status" value="1"/>
</dbReference>
<comment type="caution">
    <text evidence="4">The sequence shown here is derived from an EMBL/GenBank/DDBJ whole genome shotgun (WGS) entry which is preliminary data.</text>
</comment>
<dbReference type="Pfam" id="PF00583">
    <property type="entry name" value="Acetyltransf_1"/>
    <property type="match status" value="1"/>
</dbReference>
<dbReference type="SUPFAM" id="SSF55729">
    <property type="entry name" value="Acyl-CoA N-acyltransferases (Nat)"/>
    <property type="match status" value="1"/>
</dbReference>
<evidence type="ECO:0000256" key="1">
    <source>
        <dbReference type="ARBA" id="ARBA00008270"/>
    </source>
</evidence>
<dbReference type="AlphaFoldDB" id="A0AAD5M0P0"/>
<dbReference type="GO" id="GO:0005737">
    <property type="term" value="C:cytoplasm"/>
    <property type="evidence" value="ECO:0007669"/>
    <property type="project" value="TreeGrafter"/>
</dbReference>
<gene>
    <name evidence="4" type="ORF">P43SY_004340</name>
</gene>
<accession>A0AAD5M0P0</accession>
<sequence length="462" mass="50545">MTLRLSPLDAAATADVARVIAMEAASYPADEAADAAKIRFRLQQAPAFFRVARLCGDDGALVGFVNGTLSTEQTLTEHAMSTHDARGELLCIHSVVIDSTHRRRGLATKMLTAYVQYVVHECPQVRRIALIAKTPLVAFYVQCGFRVTRLSPVCHGQDPWFEFELDCDSLRRLPVVQVDAFSARVFDGNPAAVVVMPAKRFHADGVAKWMQDVAKENNLSETAYVARREDSTDAIASYDLRWFTPAVEVSLCGHATLASAFVLYEDRHVADTAVIHFHTLSGVLVCKMETHDGAKRVQMDFPLKDLEPVPSGFDAATLALGLELEPSDFLSVKITQTNDVLVHVPTAKFAAMKPNFETLCKTDARGIIVTSAVERNEKGVDFQSRFFGPGSGVPEDPVTGSAHCALAKFWSNLLGKSTLYAHQACPFRGGYVSIELPRDRPDRVLLKGEAVIALRGELLTSP</sequence>
<name>A0AAD5M0P0_PYTIN</name>
<dbReference type="GO" id="GO:0016747">
    <property type="term" value="F:acyltransferase activity, transferring groups other than amino-acyl groups"/>
    <property type="evidence" value="ECO:0007669"/>
    <property type="project" value="InterPro"/>
</dbReference>
<dbReference type="InterPro" id="IPR000182">
    <property type="entry name" value="GNAT_dom"/>
</dbReference>
<keyword evidence="5" id="KW-1185">Reference proteome</keyword>
<evidence type="ECO:0000256" key="2">
    <source>
        <dbReference type="ARBA" id="ARBA00023235"/>
    </source>
</evidence>
<dbReference type="GO" id="GO:0016853">
    <property type="term" value="F:isomerase activity"/>
    <property type="evidence" value="ECO:0007669"/>
    <property type="project" value="UniProtKB-KW"/>
</dbReference>
<dbReference type="PROSITE" id="PS51186">
    <property type="entry name" value="GNAT"/>
    <property type="match status" value="1"/>
</dbReference>
<keyword evidence="2" id="KW-0413">Isomerase</keyword>